<evidence type="ECO:0000256" key="1">
    <source>
        <dbReference type="ARBA" id="ARBA00004651"/>
    </source>
</evidence>
<dbReference type="PANTHER" id="PTHR47755">
    <property type="entry name" value="CELL DIVISION PROTEIN FTSX"/>
    <property type="match status" value="1"/>
</dbReference>
<keyword evidence="7 11" id="KW-1133">Transmembrane helix</keyword>
<comment type="subcellular location">
    <subcellularLocation>
        <location evidence="1">Cell membrane</location>
        <topology evidence="1">Multi-pass membrane protein</topology>
    </subcellularLocation>
</comment>
<dbReference type="InterPro" id="IPR004513">
    <property type="entry name" value="FtsX"/>
</dbReference>
<dbReference type="Pfam" id="PF18075">
    <property type="entry name" value="FtsX_ECD"/>
    <property type="match status" value="1"/>
</dbReference>
<keyword evidence="8 10" id="KW-0472">Membrane</keyword>
<feature type="transmembrane region" description="Helical" evidence="11">
    <location>
        <begin position="263"/>
        <end position="285"/>
    </location>
</feature>
<feature type="transmembrane region" description="Helical" evidence="11">
    <location>
        <begin position="164"/>
        <end position="189"/>
    </location>
</feature>
<evidence type="ECO:0000256" key="7">
    <source>
        <dbReference type="ARBA" id="ARBA00022989"/>
    </source>
</evidence>
<accession>A0A0G0KE96</accession>
<dbReference type="GO" id="GO:0051301">
    <property type="term" value="P:cell division"/>
    <property type="evidence" value="ECO:0007669"/>
    <property type="project" value="UniProtKB-KW"/>
</dbReference>
<evidence type="ECO:0000256" key="11">
    <source>
        <dbReference type="SAM" id="Phobius"/>
    </source>
</evidence>
<dbReference type="GO" id="GO:0005886">
    <property type="term" value="C:plasma membrane"/>
    <property type="evidence" value="ECO:0007669"/>
    <property type="project" value="UniProtKB-SubCell"/>
</dbReference>
<name>A0A0G0KE96_9BACT</name>
<sequence length="294" mass="32847">MSFRNYVKFAKRNIKRTPFQAAAASLSMFSAFLALIGFLLISIGLQLTLQFYESRPQVMAFFKDGTTREDISAIEDNLKGNYQVTKTKYVSKEEALQIYKRLNQGKDPLLTELVTASTLPPSLEISTITLQDLAPVAEILKQEPVVEDVVFPEDVVSNLSTATLLVRIIGGVIVGYLILYAILQILMIIGFKIRLKRNEIETMRLLGASTSFIRNPFILEGMFYGVVGATAAWTVIYIMLWYFTPYIQGGYLGEIRLLPPNPILMLSLLIIAILLACLVGALGSFGATRRYLRI</sequence>
<dbReference type="Gene3D" id="3.30.70.3040">
    <property type="match status" value="1"/>
</dbReference>
<dbReference type="Proteomes" id="UP000034324">
    <property type="component" value="Unassembled WGS sequence"/>
</dbReference>
<keyword evidence="9 10" id="KW-0131">Cell cycle</keyword>
<reference evidence="14 15" key="1">
    <citation type="journal article" date="2015" name="Nature">
        <title>rRNA introns, odd ribosomes, and small enigmatic genomes across a large radiation of phyla.</title>
        <authorList>
            <person name="Brown C.T."/>
            <person name="Hug L.A."/>
            <person name="Thomas B.C."/>
            <person name="Sharon I."/>
            <person name="Castelle C.J."/>
            <person name="Singh A."/>
            <person name="Wilkins M.J."/>
            <person name="Williams K.H."/>
            <person name="Banfield J.F."/>
        </authorList>
    </citation>
    <scope>NUCLEOTIDE SEQUENCE [LARGE SCALE GENOMIC DNA]</scope>
</reference>
<evidence type="ECO:0000313" key="14">
    <source>
        <dbReference type="EMBL" id="KKQ77127.1"/>
    </source>
</evidence>
<comment type="caution">
    <text evidence="14">The sequence shown here is derived from an EMBL/GenBank/DDBJ whole genome shotgun (WGS) entry which is preliminary data.</text>
</comment>
<evidence type="ECO:0000256" key="10">
    <source>
        <dbReference type="PIRNR" id="PIRNR003097"/>
    </source>
</evidence>
<evidence type="ECO:0000256" key="2">
    <source>
        <dbReference type="ARBA" id="ARBA00007379"/>
    </source>
</evidence>
<evidence type="ECO:0000256" key="5">
    <source>
        <dbReference type="ARBA" id="ARBA00022618"/>
    </source>
</evidence>
<keyword evidence="5 10" id="KW-0132">Cell division</keyword>
<evidence type="ECO:0000259" key="13">
    <source>
        <dbReference type="Pfam" id="PF18075"/>
    </source>
</evidence>
<evidence type="ECO:0000256" key="8">
    <source>
        <dbReference type="ARBA" id="ARBA00023136"/>
    </source>
</evidence>
<evidence type="ECO:0000313" key="15">
    <source>
        <dbReference type="Proteomes" id="UP000034324"/>
    </source>
</evidence>
<organism evidence="14 15">
    <name type="scientific">Candidatus Daviesbacteria bacterium GW2011_GWF2_38_6</name>
    <dbReference type="NCBI Taxonomy" id="1618432"/>
    <lineage>
        <taxon>Bacteria</taxon>
        <taxon>Candidatus Daviesiibacteriota</taxon>
    </lineage>
</organism>
<feature type="transmembrane region" description="Helical" evidence="11">
    <location>
        <begin position="21"/>
        <end position="45"/>
    </location>
</feature>
<dbReference type="EMBL" id="LBVC01000048">
    <property type="protein sequence ID" value="KKQ77127.1"/>
    <property type="molecule type" value="Genomic_DNA"/>
</dbReference>
<evidence type="ECO:0000256" key="9">
    <source>
        <dbReference type="ARBA" id="ARBA00023306"/>
    </source>
</evidence>
<feature type="transmembrane region" description="Helical" evidence="11">
    <location>
        <begin position="222"/>
        <end position="243"/>
    </location>
</feature>
<protein>
    <recommendedName>
        <fullName evidence="3 10">Cell division protein FtsX</fullName>
    </recommendedName>
</protein>
<gene>
    <name evidence="14" type="ORF">US99_C0048G0013</name>
</gene>
<dbReference type="PIRSF" id="PIRSF003097">
    <property type="entry name" value="FtsX"/>
    <property type="match status" value="1"/>
</dbReference>
<feature type="domain" description="ABC3 transporter permease C-terminal" evidence="12">
    <location>
        <begin position="172"/>
        <end position="279"/>
    </location>
</feature>
<proteinExistence type="inferred from homology"/>
<dbReference type="PANTHER" id="PTHR47755:SF1">
    <property type="entry name" value="CELL DIVISION PROTEIN FTSX"/>
    <property type="match status" value="1"/>
</dbReference>
<feature type="domain" description="FtsX extracellular" evidence="13">
    <location>
        <begin position="57"/>
        <end position="149"/>
    </location>
</feature>
<evidence type="ECO:0000256" key="4">
    <source>
        <dbReference type="ARBA" id="ARBA00022475"/>
    </source>
</evidence>
<dbReference type="InterPro" id="IPR040690">
    <property type="entry name" value="FtsX_ECD"/>
</dbReference>
<evidence type="ECO:0000256" key="3">
    <source>
        <dbReference type="ARBA" id="ARBA00021907"/>
    </source>
</evidence>
<dbReference type="Pfam" id="PF02687">
    <property type="entry name" value="FtsX"/>
    <property type="match status" value="1"/>
</dbReference>
<dbReference type="AlphaFoldDB" id="A0A0G0KE96"/>
<evidence type="ECO:0000256" key="6">
    <source>
        <dbReference type="ARBA" id="ARBA00022692"/>
    </source>
</evidence>
<dbReference type="InterPro" id="IPR003838">
    <property type="entry name" value="ABC3_permease_C"/>
</dbReference>
<evidence type="ECO:0000259" key="12">
    <source>
        <dbReference type="Pfam" id="PF02687"/>
    </source>
</evidence>
<keyword evidence="6 11" id="KW-0812">Transmembrane</keyword>
<comment type="similarity">
    <text evidence="2 10">Belongs to the ABC-4 integral membrane protein family. FtsX subfamily.</text>
</comment>
<keyword evidence="4 10" id="KW-1003">Cell membrane</keyword>